<gene>
    <name evidence="18" type="ORF">AB8B28_09725</name>
</gene>
<dbReference type="InterPro" id="IPR012907">
    <property type="entry name" value="Peptidase_S11_C"/>
</dbReference>
<evidence type="ECO:0000256" key="1">
    <source>
        <dbReference type="ARBA" id="ARBA00004752"/>
    </source>
</evidence>
<evidence type="ECO:0000256" key="11">
    <source>
        <dbReference type="ARBA" id="ARBA00034000"/>
    </source>
</evidence>
<dbReference type="InterPro" id="IPR001967">
    <property type="entry name" value="Peptidase_S11_N"/>
</dbReference>
<organism evidence="18">
    <name type="scientific">Leptotrichia alba</name>
    <dbReference type="NCBI Taxonomy" id="3239304"/>
    <lineage>
        <taxon>Bacteria</taxon>
        <taxon>Fusobacteriati</taxon>
        <taxon>Fusobacteriota</taxon>
        <taxon>Fusobacteriia</taxon>
        <taxon>Fusobacteriales</taxon>
        <taxon>Leptotrichiaceae</taxon>
        <taxon>Leptotrichia</taxon>
    </lineage>
</organism>
<dbReference type="InterPro" id="IPR012338">
    <property type="entry name" value="Beta-lactam/transpept-like"/>
</dbReference>
<feature type="active site" description="Acyl-ester intermediate" evidence="12">
    <location>
        <position position="163"/>
    </location>
</feature>
<dbReference type="PANTHER" id="PTHR21581:SF6">
    <property type="entry name" value="TRAFFICKING PROTEIN PARTICLE COMPLEX SUBUNIT 12"/>
    <property type="match status" value="1"/>
</dbReference>
<sequence>MFNKGKKILILGALFTVLLYAEGEQENSTGTAPKESEISVKEERRKASLTRESENHSEPEQATRRSYKKYSETSNKKIKSTKFEENAVTKKETMSNTKENERNGNISAKNNNKPIQKKKVVKAIEREKEGTSEYKGEVIKFIATTDGQILKDKLSKQQHPIASLTKVMNILVALDQVDKGNAKLDDKVCFTPDTVNMGGSWLNAKAGDCYTLKDLLRAEIIYSANNAAYMVAKHIGKGNLDNFVKLMNEKAKEFGMNDTKYYTPAGLPTSMTNKGMDTSTAYDMYLLGRRAVMDERLKAWMKESELVLQNSEGENVVYNNRNHLLNKFGIYGLKTGFHGQAGYNMIVSSKIGNLEIISVALGNKSDEARTEDQTQEFTQLKKRMIPVYKAGQEIGSKFRIKGTKEKQITGVLSTNVYQIDNTNYKFEVKDLNILAENGISKGDVIGKLEVLSNDNKLINTVDIIAANDYKQLSVFGRILRFVTFGLA</sequence>
<feature type="region of interest" description="Disordered" evidence="15">
    <location>
        <begin position="25"/>
        <end position="111"/>
    </location>
</feature>
<accession>A0AB39V380</accession>
<evidence type="ECO:0000256" key="7">
    <source>
        <dbReference type="ARBA" id="ARBA00022801"/>
    </source>
</evidence>
<evidence type="ECO:0000256" key="5">
    <source>
        <dbReference type="ARBA" id="ARBA00022670"/>
    </source>
</evidence>
<comment type="similarity">
    <text evidence="2 14">Belongs to the peptidase S11 family.</text>
</comment>
<dbReference type="InterPro" id="IPR018044">
    <property type="entry name" value="Peptidase_S11"/>
</dbReference>
<evidence type="ECO:0000256" key="14">
    <source>
        <dbReference type="RuleBase" id="RU004016"/>
    </source>
</evidence>
<evidence type="ECO:0000256" key="6">
    <source>
        <dbReference type="ARBA" id="ARBA00022729"/>
    </source>
</evidence>
<dbReference type="SUPFAM" id="SSF56601">
    <property type="entry name" value="beta-lactamase/transpeptidase-like"/>
    <property type="match status" value="1"/>
</dbReference>
<name>A0AB39V380_9FUSO</name>
<evidence type="ECO:0000256" key="13">
    <source>
        <dbReference type="PIRSR" id="PIRSR618044-2"/>
    </source>
</evidence>
<dbReference type="EC" id="3.4.16.4" evidence="3"/>
<comment type="catalytic activity">
    <reaction evidence="11">
        <text>Preferential cleavage: (Ac)2-L-Lys-D-Ala-|-D-Ala. Also transpeptidation of peptidyl-alanyl moieties that are N-acyl substituents of D-alanine.</text>
        <dbReference type="EC" id="3.4.16.4"/>
    </reaction>
</comment>
<dbReference type="PRINTS" id="PR00725">
    <property type="entry name" value="DADACBPTASE1"/>
</dbReference>
<evidence type="ECO:0000313" key="18">
    <source>
        <dbReference type="EMBL" id="XDU61920.1"/>
    </source>
</evidence>
<dbReference type="EMBL" id="CP165647">
    <property type="protein sequence ID" value="XDU61920.1"/>
    <property type="molecule type" value="Genomic_DNA"/>
</dbReference>
<feature type="active site" description="Proton acceptor" evidence="12">
    <location>
        <position position="166"/>
    </location>
</feature>
<feature type="compositionally biased region" description="Basic and acidic residues" evidence="15">
    <location>
        <begin position="34"/>
        <end position="102"/>
    </location>
</feature>
<comment type="pathway">
    <text evidence="1">Cell wall biogenesis; peptidoglycan biosynthesis.</text>
</comment>
<dbReference type="GO" id="GO:0006508">
    <property type="term" value="P:proteolysis"/>
    <property type="evidence" value="ECO:0007669"/>
    <property type="project" value="UniProtKB-KW"/>
</dbReference>
<feature type="binding site" evidence="13">
    <location>
        <position position="334"/>
    </location>
    <ligand>
        <name>substrate</name>
    </ligand>
</feature>
<dbReference type="AlphaFoldDB" id="A0AB39V380"/>
<evidence type="ECO:0000256" key="3">
    <source>
        <dbReference type="ARBA" id="ARBA00012448"/>
    </source>
</evidence>
<evidence type="ECO:0000256" key="12">
    <source>
        <dbReference type="PIRSR" id="PIRSR618044-1"/>
    </source>
</evidence>
<protein>
    <recommendedName>
        <fullName evidence="3">serine-type D-Ala-D-Ala carboxypeptidase</fullName>
        <ecNumber evidence="3">3.4.16.4</ecNumber>
    </recommendedName>
</protein>
<feature type="domain" description="Peptidase S11 D-alanyl-D-alanine carboxypeptidase A N-terminal" evidence="16">
    <location>
        <begin position="142"/>
        <end position="364"/>
    </location>
</feature>
<keyword evidence="5" id="KW-0645">Protease</keyword>
<keyword evidence="9" id="KW-0573">Peptidoglycan synthesis</keyword>
<keyword evidence="6" id="KW-0732">Signal</keyword>
<evidence type="ECO:0000259" key="17">
    <source>
        <dbReference type="Pfam" id="PF07943"/>
    </source>
</evidence>
<proteinExistence type="inferred from homology"/>
<dbReference type="PANTHER" id="PTHR21581">
    <property type="entry name" value="D-ALANYL-D-ALANINE CARBOXYPEPTIDASE"/>
    <property type="match status" value="1"/>
</dbReference>
<evidence type="ECO:0000256" key="15">
    <source>
        <dbReference type="SAM" id="MobiDB-lite"/>
    </source>
</evidence>
<dbReference type="GO" id="GO:0009252">
    <property type="term" value="P:peptidoglycan biosynthetic process"/>
    <property type="evidence" value="ECO:0007669"/>
    <property type="project" value="UniProtKB-KW"/>
</dbReference>
<dbReference type="Pfam" id="PF07943">
    <property type="entry name" value="PBP5_C"/>
    <property type="match status" value="1"/>
</dbReference>
<evidence type="ECO:0000256" key="8">
    <source>
        <dbReference type="ARBA" id="ARBA00022960"/>
    </source>
</evidence>
<dbReference type="GO" id="GO:0008360">
    <property type="term" value="P:regulation of cell shape"/>
    <property type="evidence" value="ECO:0007669"/>
    <property type="project" value="UniProtKB-KW"/>
</dbReference>
<keyword evidence="7 18" id="KW-0378">Hydrolase</keyword>
<dbReference type="KEGG" id="lala:AB8B28_09725"/>
<evidence type="ECO:0000256" key="2">
    <source>
        <dbReference type="ARBA" id="ARBA00007164"/>
    </source>
</evidence>
<evidence type="ECO:0000256" key="9">
    <source>
        <dbReference type="ARBA" id="ARBA00022984"/>
    </source>
</evidence>
<evidence type="ECO:0000259" key="16">
    <source>
        <dbReference type="Pfam" id="PF00768"/>
    </source>
</evidence>
<dbReference type="Gene3D" id="3.40.710.10">
    <property type="entry name" value="DD-peptidase/beta-lactamase superfamily"/>
    <property type="match status" value="1"/>
</dbReference>
<dbReference type="GO" id="GO:0009002">
    <property type="term" value="F:serine-type D-Ala-D-Ala carboxypeptidase activity"/>
    <property type="evidence" value="ECO:0007669"/>
    <property type="project" value="UniProtKB-EC"/>
</dbReference>
<keyword evidence="4 18" id="KW-0121">Carboxypeptidase</keyword>
<evidence type="ECO:0000256" key="10">
    <source>
        <dbReference type="ARBA" id="ARBA00023316"/>
    </source>
</evidence>
<dbReference type="RefSeq" id="WP_369715532.1">
    <property type="nucleotide sequence ID" value="NZ_CP165647.1"/>
</dbReference>
<evidence type="ECO:0000256" key="4">
    <source>
        <dbReference type="ARBA" id="ARBA00022645"/>
    </source>
</evidence>
<dbReference type="GO" id="GO:0071555">
    <property type="term" value="P:cell wall organization"/>
    <property type="evidence" value="ECO:0007669"/>
    <property type="project" value="UniProtKB-KW"/>
</dbReference>
<reference evidence="18" key="1">
    <citation type="submission" date="2024-07" db="EMBL/GenBank/DDBJ databases">
        <authorList>
            <person name="Li X.-J."/>
            <person name="Wang X."/>
        </authorList>
    </citation>
    <scope>NUCLEOTIDE SEQUENCE</scope>
    <source>
        <strain evidence="18">HSP-536</strain>
    </source>
</reference>
<keyword evidence="8" id="KW-0133">Cell shape</keyword>
<keyword evidence="10" id="KW-0961">Cell wall biogenesis/degradation</keyword>
<feature type="active site" evidence="12">
    <location>
        <position position="223"/>
    </location>
</feature>
<feature type="domain" description="Peptidase S11 D-Ala-D-Ala carboxypeptidase A C-terminal" evidence="17">
    <location>
        <begin position="385"/>
        <end position="470"/>
    </location>
</feature>
<dbReference type="Pfam" id="PF00768">
    <property type="entry name" value="Peptidase_S11"/>
    <property type="match status" value="1"/>
</dbReference>